<proteinExistence type="predicted"/>
<dbReference type="OrthoDB" id="8456192at2"/>
<reference evidence="1 2" key="1">
    <citation type="journal article" date="2018" name="Arch. Microbiol.">
        <title>New insights into the metabolic potential of the phototrophic purple bacterium Rhodopila globiformis DSM 161(T) from its draft genome sequence and evidence for a vanadium-dependent nitrogenase.</title>
        <authorList>
            <person name="Imhoff J.F."/>
            <person name="Rahn T."/>
            <person name="Kunzel S."/>
            <person name="Neulinger S.C."/>
        </authorList>
    </citation>
    <scope>NUCLEOTIDE SEQUENCE [LARGE SCALE GENOMIC DNA]</scope>
    <source>
        <strain evidence="1 2">DSM 16996</strain>
    </source>
</reference>
<evidence type="ECO:0000313" key="2">
    <source>
        <dbReference type="Proteomes" id="UP000239089"/>
    </source>
</evidence>
<keyword evidence="2" id="KW-1185">Reference proteome</keyword>
<dbReference type="NCBIfam" id="TIGR02532">
    <property type="entry name" value="IV_pilin_GFxxxE"/>
    <property type="match status" value="1"/>
</dbReference>
<gene>
    <name evidence="1" type="ORF">CCR94_13565</name>
</gene>
<dbReference type="EMBL" id="NHSJ01000084">
    <property type="protein sequence ID" value="PPQ30037.1"/>
    <property type="molecule type" value="Genomic_DNA"/>
</dbReference>
<protein>
    <recommendedName>
        <fullName evidence="3">Type II secretion system protein J</fullName>
    </recommendedName>
</protein>
<evidence type="ECO:0008006" key="3">
    <source>
        <dbReference type="Google" id="ProtNLM"/>
    </source>
</evidence>
<dbReference type="Pfam" id="PF07963">
    <property type="entry name" value="N_methyl"/>
    <property type="match status" value="1"/>
</dbReference>
<dbReference type="AlphaFoldDB" id="A0A2S6N622"/>
<dbReference type="RefSeq" id="WP_104508399.1">
    <property type="nucleotide sequence ID" value="NZ_JACIGC010000001.1"/>
</dbReference>
<accession>A0A2S6N622</accession>
<organism evidence="1 2">
    <name type="scientific">Rhodoblastus sphagnicola</name>
    <dbReference type="NCBI Taxonomy" id="333368"/>
    <lineage>
        <taxon>Bacteria</taxon>
        <taxon>Pseudomonadati</taxon>
        <taxon>Pseudomonadota</taxon>
        <taxon>Alphaproteobacteria</taxon>
        <taxon>Hyphomicrobiales</taxon>
        <taxon>Rhodoblastaceae</taxon>
        <taxon>Rhodoblastus</taxon>
    </lineage>
</organism>
<evidence type="ECO:0000313" key="1">
    <source>
        <dbReference type="EMBL" id="PPQ30037.1"/>
    </source>
</evidence>
<dbReference type="InterPro" id="IPR012902">
    <property type="entry name" value="N_methyl_site"/>
</dbReference>
<sequence length="205" mass="22231">MKSKRQPKRRLGFTLIELLVALSLLALLIVTLAGGLRLGTRAWESARVGASLDEADAIVRALAGQLERAFPARLRRADGAPIVAFDGGPDRCRFVALSEGTANWGGLVTTEIGRNGTRGLDAWTLVYREDDFAAAREAMRATALSDRLDILSFAYFGAAAPNQPPQWRDDWRGAATPPSLIRLRIRLRGPRGPVESAATIALPMQ</sequence>
<dbReference type="Proteomes" id="UP000239089">
    <property type="component" value="Unassembled WGS sequence"/>
</dbReference>
<comment type="caution">
    <text evidence="1">The sequence shown here is derived from an EMBL/GenBank/DDBJ whole genome shotgun (WGS) entry which is preliminary data.</text>
</comment>
<name>A0A2S6N622_9HYPH</name>